<accession>A0A9Q5I4C6</accession>
<dbReference type="PANTHER" id="PTHR46211:SF14">
    <property type="entry name" value="GLYCEROPHOSPHODIESTER PHOSPHODIESTERASE"/>
    <property type="match status" value="1"/>
</dbReference>
<evidence type="ECO:0000259" key="2">
    <source>
        <dbReference type="PROSITE" id="PS51704"/>
    </source>
</evidence>
<proteinExistence type="predicted"/>
<dbReference type="AlphaFoldDB" id="A0A9Q5I4C6"/>
<dbReference type="EMBL" id="LNZH02000102">
    <property type="protein sequence ID" value="OCB91175.1"/>
    <property type="molecule type" value="Genomic_DNA"/>
</dbReference>
<dbReference type="PROSITE" id="PS51704">
    <property type="entry name" value="GP_PDE"/>
    <property type="match status" value="1"/>
</dbReference>
<dbReference type="Gene3D" id="3.20.20.190">
    <property type="entry name" value="Phosphatidylinositol (PI) phosphodiesterase"/>
    <property type="match status" value="2"/>
</dbReference>
<protein>
    <submittedName>
        <fullName evidence="3">PLC-like phosphodiesterase</fullName>
    </submittedName>
</protein>
<dbReference type="GO" id="GO:0006629">
    <property type="term" value="P:lipid metabolic process"/>
    <property type="evidence" value="ECO:0007669"/>
    <property type="project" value="InterPro"/>
</dbReference>
<feature type="signal peptide" evidence="1">
    <location>
        <begin position="1"/>
        <end position="18"/>
    </location>
</feature>
<evidence type="ECO:0000313" key="3">
    <source>
        <dbReference type="EMBL" id="OCB91175.1"/>
    </source>
</evidence>
<reference evidence="3" key="1">
    <citation type="submission" date="2016-06" db="EMBL/GenBank/DDBJ databases">
        <title>Draft Genome sequence of the fungus Inonotus baumii.</title>
        <authorList>
            <person name="Zhu H."/>
            <person name="Lin W."/>
        </authorList>
    </citation>
    <scope>NUCLEOTIDE SEQUENCE</scope>
    <source>
        <strain evidence="3">821</strain>
    </source>
</reference>
<dbReference type="GO" id="GO:0008081">
    <property type="term" value="F:phosphoric diester hydrolase activity"/>
    <property type="evidence" value="ECO:0007669"/>
    <property type="project" value="InterPro"/>
</dbReference>
<evidence type="ECO:0000256" key="1">
    <source>
        <dbReference type="SAM" id="SignalP"/>
    </source>
</evidence>
<dbReference type="InterPro" id="IPR030395">
    <property type="entry name" value="GP_PDE_dom"/>
</dbReference>
<dbReference type="PANTHER" id="PTHR46211">
    <property type="entry name" value="GLYCEROPHOSPHORYL DIESTER PHOSPHODIESTERASE"/>
    <property type="match status" value="1"/>
</dbReference>
<keyword evidence="4" id="KW-1185">Reference proteome</keyword>
<comment type="caution">
    <text evidence="3">The sequence shown here is derived from an EMBL/GenBank/DDBJ whole genome shotgun (WGS) entry which is preliminary data.</text>
</comment>
<dbReference type="SUPFAM" id="SSF51695">
    <property type="entry name" value="PLC-like phosphodiesterases"/>
    <property type="match status" value="2"/>
</dbReference>
<evidence type="ECO:0000313" key="4">
    <source>
        <dbReference type="Proteomes" id="UP000757232"/>
    </source>
</evidence>
<gene>
    <name evidence="3" type="ORF">A7U60_g1583</name>
</gene>
<dbReference type="InterPro" id="IPR017946">
    <property type="entry name" value="PLC-like_Pdiesterase_TIM-brl"/>
</dbReference>
<dbReference type="Proteomes" id="UP000757232">
    <property type="component" value="Unassembled WGS sequence"/>
</dbReference>
<name>A0A9Q5I4C6_SANBA</name>
<keyword evidence="1" id="KW-0732">Signal</keyword>
<dbReference type="Pfam" id="PF03009">
    <property type="entry name" value="GDPD"/>
    <property type="match status" value="2"/>
</dbReference>
<feature type="chain" id="PRO_5040222486" evidence="1">
    <location>
        <begin position="19"/>
        <end position="408"/>
    </location>
</feature>
<sequence length="408" mass="45537">MALFQYVALFLGTHGILAPPTDNFLISGPQARDKYFDIQGHRGGRGKTVENTLPSFAWGLIDGSTTLELDNGITKDGVVVVWHDENVVAEKCKDTEPAVIFWGSRLSDGVVVVWHDENIVAEKCKDTEPTFSGDPDFPYVGKYIANLTFAQLRTLDCGALRQEDYPLQLTYPGTKISTLQETFDFVSCADPNRQILWNIESKIDPIFPDRTKGVQEFVQKQQELFEKSGYKNSITYQSFDWRTLSEMKNLDPSIITSALIDDETALHPTNASLPSPWLGGIDLSSFPGPSTGEKVAQAAHALGADILSPSAQSFQTPVPDPSMQGYMPFTSSEMVREAHRLGLDVKVWTVNRLNIVEQLMSWDVDGIITDYPGDVRRWAQQQEVPVAPKYPKQRVLSCLEKHLALQRL</sequence>
<feature type="domain" description="GP-PDE" evidence="2">
    <location>
        <begin position="36"/>
        <end position="379"/>
    </location>
</feature>
<dbReference type="OrthoDB" id="1058301at2759"/>
<organism evidence="3 4">
    <name type="scientific">Sanghuangporus baumii</name>
    <name type="common">Phellinus baumii</name>
    <dbReference type="NCBI Taxonomy" id="108892"/>
    <lineage>
        <taxon>Eukaryota</taxon>
        <taxon>Fungi</taxon>
        <taxon>Dikarya</taxon>
        <taxon>Basidiomycota</taxon>
        <taxon>Agaricomycotina</taxon>
        <taxon>Agaricomycetes</taxon>
        <taxon>Hymenochaetales</taxon>
        <taxon>Hymenochaetaceae</taxon>
        <taxon>Sanghuangporus</taxon>
    </lineage>
</organism>